<protein>
    <submittedName>
        <fullName evidence="2">Uncharacterized protein</fullName>
    </submittedName>
</protein>
<evidence type="ECO:0000313" key="2">
    <source>
        <dbReference type="EMBL" id="KAH0537284.1"/>
    </source>
</evidence>
<name>A0A9P8L2G9_9PEZI</name>
<evidence type="ECO:0000256" key="1">
    <source>
        <dbReference type="SAM" id="MobiDB-lite"/>
    </source>
</evidence>
<accession>A0A9P8L2G9</accession>
<dbReference type="EMBL" id="JAGHQL010000153">
    <property type="protein sequence ID" value="KAH0537284.1"/>
    <property type="molecule type" value="Genomic_DNA"/>
</dbReference>
<dbReference type="PANTHER" id="PTHR14187:SF82">
    <property type="entry name" value="FAMILY CHAPERONE, PUTATIVE (AFU_ORTHOLOGUE AFUA_7G08575)-RELATED"/>
    <property type="match status" value="1"/>
</dbReference>
<dbReference type="AlphaFoldDB" id="A0A9P8L2G9"/>
<comment type="caution">
    <text evidence="2">The sequence shown here is derived from an EMBL/GenBank/DDBJ whole genome shotgun (WGS) entry which is preliminary data.</text>
</comment>
<sequence>MGERSRQPDESHQWTQSLDTEQNTGGSTVSGPRIVLGLDYGTTYTGLAWIQTTGQDSPSVSDVKVFKIWPERDAQKVPSAYSYSKTLRRRKQWGYSIDDESQVMRWTKLQLEPRTTVKELDILRELVKGLDLVNELQANEDAAITNDIPRHISKDAGDVVRDFLGKVSREWVNALYFVTLVVAQCIEPFKLTRVGGITAGGKYGATFIDREFLEWLQPRLTNLDIQAKDFGTAGHFVLMPKGRVLLERFERVKHAFSGTEKGDISLPRGTIVSADQQDGLESGVISLTENDLRKMFDKSVRGTVGLIAKQVVQVQNPTGGEIPGQVTNIFLSGGFSESEYLFNEVKEFADRGNIDVQRAQDCWSGVVKGAVLRGMGIGMDVPVPVMSCPRHYGICISQVYADWMHNGETTVIDSFNRRQVVPKQLIWLVRRGDVILPGRPIVSTFSTDCKFTRRHLELGESVRMTVVATAIENPPSNLSDLPRDLNSIPRSSHQPRDFPDGGDFYYNAVVDAEFQVSQEMTARFKCGGRTLKTYTTTL</sequence>
<feature type="region of interest" description="Disordered" evidence="1">
    <location>
        <begin position="477"/>
        <end position="497"/>
    </location>
</feature>
<dbReference type="SUPFAM" id="SSF53067">
    <property type="entry name" value="Actin-like ATPase domain"/>
    <property type="match status" value="1"/>
</dbReference>
<gene>
    <name evidence="2" type="ORF">FGG08_005909</name>
</gene>
<feature type="region of interest" description="Disordered" evidence="1">
    <location>
        <begin position="1"/>
        <end position="31"/>
    </location>
</feature>
<feature type="compositionally biased region" description="Polar residues" evidence="1">
    <location>
        <begin position="13"/>
        <end position="30"/>
    </location>
</feature>
<feature type="compositionally biased region" description="Basic and acidic residues" evidence="1">
    <location>
        <begin position="1"/>
        <end position="12"/>
    </location>
</feature>
<proteinExistence type="predicted"/>
<dbReference type="OrthoDB" id="2963168at2759"/>
<organism evidence="2 3">
    <name type="scientific">Glutinoglossum americanum</name>
    <dbReference type="NCBI Taxonomy" id="1670608"/>
    <lineage>
        <taxon>Eukaryota</taxon>
        <taxon>Fungi</taxon>
        <taxon>Dikarya</taxon>
        <taxon>Ascomycota</taxon>
        <taxon>Pezizomycotina</taxon>
        <taxon>Geoglossomycetes</taxon>
        <taxon>Geoglossales</taxon>
        <taxon>Geoglossaceae</taxon>
        <taxon>Glutinoglossum</taxon>
    </lineage>
</organism>
<dbReference type="Proteomes" id="UP000698800">
    <property type="component" value="Unassembled WGS sequence"/>
</dbReference>
<dbReference type="CDD" id="cd10170">
    <property type="entry name" value="ASKHA_NBD_HSP70"/>
    <property type="match status" value="1"/>
</dbReference>
<keyword evidence="3" id="KW-1185">Reference proteome</keyword>
<dbReference type="PANTHER" id="PTHR14187">
    <property type="entry name" value="ALPHA KINASE/ELONGATION FACTOR 2 KINASE"/>
    <property type="match status" value="1"/>
</dbReference>
<reference evidence="2" key="1">
    <citation type="submission" date="2021-03" db="EMBL/GenBank/DDBJ databases">
        <title>Comparative genomics and phylogenomic investigation of the class Geoglossomycetes provide insights into ecological specialization and systematics.</title>
        <authorList>
            <person name="Melie T."/>
            <person name="Pirro S."/>
            <person name="Miller A.N."/>
            <person name="Quandt A."/>
        </authorList>
    </citation>
    <scope>NUCLEOTIDE SEQUENCE</scope>
    <source>
        <strain evidence="2">GBOQ0MN5Z8</strain>
    </source>
</reference>
<dbReference type="InterPro" id="IPR043129">
    <property type="entry name" value="ATPase_NBD"/>
</dbReference>
<evidence type="ECO:0000313" key="3">
    <source>
        <dbReference type="Proteomes" id="UP000698800"/>
    </source>
</evidence>